<dbReference type="AlphaFoldDB" id="A0A290ZC64"/>
<keyword evidence="4 6" id="KW-0472">Membrane</keyword>
<dbReference type="GO" id="GO:0140359">
    <property type="term" value="F:ABC-type transporter activity"/>
    <property type="evidence" value="ECO:0007669"/>
    <property type="project" value="InterPro"/>
</dbReference>
<dbReference type="NCBIfam" id="TIGR03061">
    <property type="entry name" value="pip_yhgE_Nterm"/>
    <property type="match status" value="1"/>
</dbReference>
<dbReference type="PANTHER" id="PTHR43077:SF5">
    <property type="entry name" value="PHAGE INFECTION PROTEIN"/>
    <property type="match status" value="1"/>
</dbReference>
<evidence type="ECO:0000256" key="4">
    <source>
        <dbReference type="ARBA" id="ARBA00023136"/>
    </source>
</evidence>
<organism evidence="8 9">
    <name type="scientific">Actinosynnema pretiosum</name>
    <dbReference type="NCBI Taxonomy" id="42197"/>
    <lineage>
        <taxon>Bacteria</taxon>
        <taxon>Bacillati</taxon>
        <taxon>Actinomycetota</taxon>
        <taxon>Actinomycetes</taxon>
        <taxon>Pseudonocardiales</taxon>
        <taxon>Pseudonocardiaceae</taxon>
        <taxon>Actinosynnema</taxon>
    </lineage>
</organism>
<dbReference type="GO" id="GO:0016020">
    <property type="term" value="C:membrane"/>
    <property type="evidence" value="ECO:0007669"/>
    <property type="project" value="UniProtKB-SubCell"/>
</dbReference>
<keyword evidence="9" id="KW-1185">Reference proteome</keyword>
<dbReference type="InterPro" id="IPR017501">
    <property type="entry name" value="Phage_infect_YhgE_C"/>
</dbReference>
<dbReference type="KEGG" id="apre:CNX65_27525"/>
<evidence type="ECO:0000256" key="1">
    <source>
        <dbReference type="ARBA" id="ARBA00004141"/>
    </source>
</evidence>
<dbReference type="EMBL" id="CP023445">
    <property type="protein sequence ID" value="ATE56569.1"/>
    <property type="molecule type" value="Genomic_DNA"/>
</dbReference>
<dbReference type="SUPFAM" id="SSF58104">
    <property type="entry name" value="Methyl-accepting chemotaxis protein (MCP) signaling domain"/>
    <property type="match status" value="1"/>
</dbReference>
<dbReference type="InterPro" id="IPR051328">
    <property type="entry name" value="T7SS_ABC-Transporter"/>
</dbReference>
<reference evidence="8" key="1">
    <citation type="submission" date="2017-09" db="EMBL/GenBank/DDBJ databases">
        <title>Complete Genome Sequence of ansamitocin-producing Bacterium Actinosynnema pretiosum X47.</title>
        <authorList>
            <person name="Cao G."/>
            <person name="Zong G."/>
            <person name="Zhong C."/>
            <person name="Fu J."/>
        </authorList>
    </citation>
    <scope>NUCLEOTIDE SEQUENCE [LARGE SCALE GENOMIC DNA]</scope>
    <source>
        <strain evidence="8">X47</strain>
    </source>
</reference>
<dbReference type="InterPro" id="IPR013525">
    <property type="entry name" value="ABC2_TM"/>
</dbReference>
<name>A0A290ZC64_9PSEU</name>
<evidence type="ECO:0000256" key="5">
    <source>
        <dbReference type="SAM" id="MobiDB-lite"/>
    </source>
</evidence>
<evidence type="ECO:0000256" key="6">
    <source>
        <dbReference type="SAM" id="Phobius"/>
    </source>
</evidence>
<protein>
    <submittedName>
        <fullName evidence="8">ABC transporter</fullName>
    </submittedName>
</protein>
<evidence type="ECO:0000259" key="7">
    <source>
        <dbReference type="Pfam" id="PF12698"/>
    </source>
</evidence>
<dbReference type="InterPro" id="IPR017500">
    <property type="entry name" value="Phage_infect_YhgE_N"/>
</dbReference>
<gene>
    <name evidence="8" type="ORF">CNX65_27525</name>
</gene>
<comment type="subcellular location">
    <subcellularLocation>
        <location evidence="1">Membrane</location>
        <topology evidence="1">Multi-pass membrane protein</topology>
    </subcellularLocation>
</comment>
<evidence type="ECO:0000313" key="8">
    <source>
        <dbReference type="EMBL" id="ATE56569.1"/>
    </source>
</evidence>
<dbReference type="Proteomes" id="UP000218505">
    <property type="component" value="Chromosome"/>
</dbReference>
<proteinExistence type="predicted"/>
<evidence type="ECO:0000313" key="9">
    <source>
        <dbReference type="Proteomes" id="UP000218505"/>
    </source>
</evidence>
<dbReference type="PANTHER" id="PTHR43077">
    <property type="entry name" value="TRANSPORT PERMEASE YVFS-RELATED"/>
    <property type="match status" value="1"/>
</dbReference>
<dbReference type="NCBIfam" id="TIGR03057">
    <property type="entry name" value="xxxLxxG_by_4"/>
    <property type="match status" value="2"/>
</dbReference>
<dbReference type="Gene3D" id="1.10.287.950">
    <property type="entry name" value="Methyl-accepting chemotaxis protein"/>
    <property type="match status" value="2"/>
</dbReference>
<feature type="region of interest" description="Disordered" evidence="5">
    <location>
        <begin position="221"/>
        <end position="255"/>
    </location>
</feature>
<feature type="transmembrane region" description="Helical" evidence="6">
    <location>
        <begin position="432"/>
        <end position="456"/>
    </location>
</feature>
<feature type="transmembrane region" description="Helical" evidence="6">
    <location>
        <begin position="477"/>
        <end position="496"/>
    </location>
</feature>
<dbReference type="Pfam" id="PF12698">
    <property type="entry name" value="ABC2_membrane_3"/>
    <property type="match status" value="1"/>
</dbReference>
<dbReference type="NCBIfam" id="TIGR03062">
    <property type="entry name" value="pip_yhgE_Cterm"/>
    <property type="match status" value="1"/>
</dbReference>
<keyword evidence="3 6" id="KW-1133">Transmembrane helix</keyword>
<feature type="transmembrane region" description="Helical" evidence="6">
    <location>
        <begin position="508"/>
        <end position="531"/>
    </location>
</feature>
<dbReference type="RefSeq" id="WP_096496345.1">
    <property type="nucleotide sequence ID" value="NZ_CP023445.1"/>
</dbReference>
<feature type="domain" description="ABC-2 type transporter transmembrane" evidence="7">
    <location>
        <begin position="426"/>
        <end position="611"/>
    </location>
</feature>
<feature type="transmembrane region" description="Helical" evidence="6">
    <location>
        <begin position="596"/>
        <end position="615"/>
    </location>
</feature>
<feature type="region of interest" description="Disordered" evidence="5">
    <location>
        <begin position="361"/>
        <end position="381"/>
    </location>
</feature>
<feature type="compositionally biased region" description="Polar residues" evidence="5">
    <location>
        <begin position="224"/>
        <end position="241"/>
    </location>
</feature>
<sequence>MTSLRMALNELRRVTSGRLPRLAVVALALVPLLYASMYLYANKDPYSHLDNLPAALVVADRGSDDGSGATENAGREVADELLRGHRFDWREVGEDDAERGVRDGEYAFALTLPEDFSQALTSSGRFTPRQGVLVLTTNDANNYLGSTIANQVVSEVRRSVSAKVGTQAADRFLLGFSTVREKTEQAARGATELADGQRTALDGAQKLADGTGTLASGAAELASGTGQLRSSTSDLPRSAQQLADGAKQVSDGTEQAARTAEQYAAEARTLVADLGKADADLVARLRERGFTDEQVQQVETVLGTVRTPVNDANTKVQDTAGQLRTLANGAKKVSDGAAKLASSTPALTGAIGKLDDGAKQLSGGAGQVRDGAGSLREGEQKLVDGTEQLRSGLTEGAEQIPHPDDPTRESTAGTIGDPVTVRGVSQTTAGSYGAGLAPFFLSLATWIGAFVLFLLLRPLSRRGLASGQAAVRVALGGWLPGALLGVAQVVVMYSVVTLVVDIRPSHPVGALLFLFLASATFVAVLHALNALLGAVGKFLGLVMLILQLVSAGGTFPWQTIPEPLYPLHHGLPMSYAVDGLRHLMYGGELGPVWSDATVLGCYLVGALALSTLAAYKQRVWTPSRLKPELVL</sequence>
<feature type="region of interest" description="Disordered" evidence="5">
    <location>
        <begin position="394"/>
        <end position="419"/>
    </location>
</feature>
<keyword evidence="2 6" id="KW-0812">Transmembrane</keyword>
<accession>A0A290ZC64</accession>
<dbReference type="InterPro" id="IPR023908">
    <property type="entry name" value="xxxLxxG_rpt"/>
</dbReference>
<evidence type="ECO:0000256" key="3">
    <source>
        <dbReference type="ARBA" id="ARBA00022989"/>
    </source>
</evidence>
<feature type="transmembrane region" description="Helical" evidence="6">
    <location>
        <begin position="538"/>
        <end position="557"/>
    </location>
</feature>
<evidence type="ECO:0000256" key="2">
    <source>
        <dbReference type="ARBA" id="ARBA00022692"/>
    </source>
</evidence>